<evidence type="ECO:0000256" key="3">
    <source>
        <dbReference type="SAM" id="MobiDB-lite"/>
    </source>
</evidence>
<keyword evidence="1" id="KW-0547">Nucleotide-binding</keyword>
<keyword evidence="2 5" id="KW-0067">ATP-binding</keyword>
<dbReference type="PANTHER" id="PTHR43158:SF2">
    <property type="entry name" value="SKFA PEPTIDE EXPORT ATP-BINDING PROTEIN SKFE"/>
    <property type="match status" value="1"/>
</dbReference>
<dbReference type="Gene3D" id="3.40.50.300">
    <property type="entry name" value="P-loop containing nucleotide triphosphate hydrolases"/>
    <property type="match status" value="1"/>
</dbReference>
<comment type="caution">
    <text evidence="5">The sequence shown here is derived from an EMBL/GenBank/DDBJ whole genome shotgun (WGS) entry which is preliminary data.</text>
</comment>
<organism evidence="5 6">
    <name type="scientific">Mobilicoccus pelagius NBRC 104925</name>
    <dbReference type="NCBI Taxonomy" id="1089455"/>
    <lineage>
        <taxon>Bacteria</taxon>
        <taxon>Bacillati</taxon>
        <taxon>Actinomycetota</taxon>
        <taxon>Actinomycetes</taxon>
        <taxon>Micrococcales</taxon>
        <taxon>Dermatophilaceae</taxon>
        <taxon>Mobilicoccus</taxon>
    </lineage>
</organism>
<evidence type="ECO:0000259" key="4">
    <source>
        <dbReference type="PROSITE" id="PS50893"/>
    </source>
</evidence>
<sequence>MEDPVLVARDLMADGSQGRIFGPVDLALYPRQMCVVTGPSGSGRSSLLLALCGRFRPATGSLEIAGVDAMARPYDALEHTTIARLGDFVGPEDRLTLEESILDRAYIEGVDPEVALARADHMAEVLGVRGDSKALLEDMEAFDRAVVAVALALVRPASIIALDDADMRIRHRDLPRLYSALQRLIDIDGAALVVSVSDDDCMPEGSVVVPLGRDVAPAFEPIPEEAPEGDPTATFDAAAPEPSLGRHAAPPGTGPGEEPASPQGPHGPGRHEAPGADAPGAPDPRSAGGDPVEGSRPRPRVTRPADPDAPSTPADS</sequence>
<evidence type="ECO:0000313" key="5">
    <source>
        <dbReference type="EMBL" id="GAB47779.1"/>
    </source>
</evidence>
<dbReference type="GO" id="GO:0016887">
    <property type="term" value="F:ATP hydrolysis activity"/>
    <property type="evidence" value="ECO:0007669"/>
    <property type="project" value="InterPro"/>
</dbReference>
<feature type="compositionally biased region" description="Low complexity" evidence="3">
    <location>
        <begin position="275"/>
        <end position="290"/>
    </location>
</feature>
<name>H5UPX4_9MICO</name>
<dbReference type="STRING" id="1089455.MOPEL_029_00580"/>
<dbReference type="eggNOG" id="COG1131">
    <property type="taxonomic scope" value="Bacteria"/>
</dbReference>
<dbReference type="GO" id="GO:0005524">
    <property type="term" value="F:ATP binding"/>
    <property type="evidence" value="ECO:0007669"/>
    <property type="project" value="UniProtKB-KW"/>
</dbReference>
<feature type="domain" description="ABC transporter" evidence="4">
    <location>
        <begin position="6"/>
        <end position="239"/>
    </location>
</feature>
<dbReference type="Proteomes" id="UP000004367">
    <property type="component" value="Unassembled WGS sequence"/>
</dbReference>
<dbReference type="PANTHER" id="PTHR43158">
    <property type="entry name" value="SKFA PEPTIDE EXPORT ATP-BINDING PROTEIN SKFE"/>
    <property type="match status" value="1"/>
</dbReference>
<proteinExistence type="predicted"/>
<evidence type="ECO:0000256" key="2">
    <source>
        <dbReference type="ARBA" id="ARBA00022840"/>
    </source>
</evidence>
<dbReference type="OrthoDB" id="3726653at2"/>
<dbReference type="InterPro" id="IPR027417">
    <property type="entry name" value="P-loop_NTPase"/>
</dbReference>
<dbReference type="SUPFAM" id="SSF52540">
    <property type="entry name" value="P-loop containing nucleoside triphosphate hydrolases"/>
    <property type="match status" value="1"/>
</dbReference>
<dbReference type="RefSeq" id="WP_009481677.1">
    <property type="nucleotide sequence ID" value="NZ_BAFE01000027.1"/>
</dbReference>
<feature type="region of interest" description="Disordered" evidence="3">
    <location>
        <begin position="220"/>
        <end position="316"/>
    </location>
</feature>
<evidence type="ECO:0000256" key="1">
    <source>
        <dbReference type="ARBA" id="ARBA00022741"/>
    </source>
</evidence>
<reference evidence="5 6" key="1">
    <citation type="submission" date="2012-02" db="EMBL/GenBank/DDBJ databases">
        <title>Whole genome shotgun sequence of Mobilicoccus pelagius NBRC 104925.</title>
        <authorList>
            <person name="Yoshida Y."/>
            <person name="Hosoyama A."/>
            <person name="Tsuchikane K."/>
            <person name="Katsumata H."/>
            <person name="Yamazaki S."/>
            <person name="Fujita N."/>
        </authorList>
    </citation>
    <scope>NUCLEOTIDE SEQUENCE [LARGE SCALE GENOMIC DNA]</scope>
    <source>
        <strain evidence="5 6">NBRC 104925</strain>
    </source>
</reference>
<protein>
    <submittedName>
        <fullName evidence="5">Putative ABC transporter ATP-binding protein</fullName>
    </submittedName>
</protein>
<dbReference type="InterPro" id="IPR003439">
    <property type="entry name" value="ABC_transporter-like_ATP-bd"/>
</dbReference>
<keyword evidence="6" id="KW-1185">Reference proteome</keyword>
<dbReference type="AlphaFoldDB" id="H5UPX4"/>
<dbReference type="EMBL" id="BAFE01000027">
    <property type="protein sequence ID" value="GAB47779.1"/>
    <property type="molecule type" value="Genomic_DNA"/>
</dbReference>
<feature type="compositionally biased region" description="Low complexity" evidence="3">
    <location>
        <begin position="248"/>
        <end position="261"/>
    </location>
</feature>
<gene>
    <name evidence="5" type="ORF">MOPEL_029_00580</name>
</gene>
<dbReference type="PROSITE" id="PS50893">
    <property type="entry name" value="ABC_TRANSPORTER_2"/>
    <property type="match status" value="1"/>
</dbReference>
<dbReference type="Pfam" id="PF00005">
    <property type="entry name" value="ABC_tran"/>
    <property type="match status" value="1"/>
</dbReference>
<evidence type="ECO:0000313" key="6">
    <source>
        <dbReference type="Proteomes" id="UP000004367"/>
    </source>
</evidence>
<accession>H5UPX4</accession>